<dbReference type="GO" id="GO:0005737">
    <property type="term" value="C:cytoplasm"/>
    <property type="evidence" value="ECO:0007669"/>
    <property type="project" value="UniProtKB-SubCell"/>
</dbReference>
<protein>
    <submittedName>
        <fullName evidence="3">MarR family transcriptional regulator</fullName>
    </submittedName>
</protein>
<evidence type="ECO:0000313" key="4">
    <source>
        <dbReference type="Proteomes" id="UP000275048"/>
    </source>
</evidence>
<comment type="subcellular location">
    <subcellularLocation>
        <location evidence="1">Cytoplasm</location>
    </subcellularLocation>
</comment>
<feature type="domain" description="HTH marR-type" evidence="2">
    <location>
        <begin position="16"/>
        <end position="146"/>
    </location>
</feature>
<dbReference type="Proteomes" id="UP000275048">
    <property type="component" value="Unassembled WGS sequence"/>
</dbReference>
<dbReference type="Pfam" id="PF01047">
    <property type="entry name" value="MarR"/>
    <property type="match status" value="1"/>
</dbReference>
<dbReference type="InterPro" id="IPR039422">
    <property type="entry name" value="MarR/SlyA-like"/>
</dbReference>
<dbReference type="OrthoDB" id="9806864at2"/>
<dbReference type="SMART" id="SM00347">
    <property type="entry name" value="HTH_MARR"/>
    <property type="match status" value="1"/>
</dbReference>
<comment type="caution">
    <text evidence="3">The sequence shown here is derived from an EMBL/GenBank/DDBJ whole genome shotgun (WGS) entry which is preliminary data.</text>
</comment>
<keyword evidence="4" id="KW-1185">Reference proteome</keyword>
<accession>A0A3M8A2J2</accession>
<dbReference type="PRINTS" id="PR00598">
    <property type="entry name" value="HTHMARR"/>
</dbReference>
<name>A0A3M8A2J2_9MICO</name>
<evidence type="ECO:0000256" key="1">
    <source>
        <dbReference type="ARBA" id="ARBA00004496"/>
    </source>
</evidence>
<proteinExistence type="predicted"/>
<dbReference type="PANTHER" id="PTHR33164">
    <property type="entry name" value="TRANSCRIPTIONAL REGULATOR, MARR FAMILY"/>
    <property type="match status" value="1"/>
</dbReference>
<evidence type="ECO:0000313" key="3">
    <source>
        <dbReference type="EMBL" id="RNB45306.1"/>
    </source>
</evidence>
<dbReference type="PROSITE" id="PS50995">
    <property type="entry name" value="HTH_MARR_2"/>
    <property type="match status" value="1"/>
</dbReference>
<dbReference type="SUPFAM" id="SSF46785">
    <property type="entry name" value="Winged helix' DNA-binding domain"/>
    <property type="match status" value="1"/>
</dbReference>
<dbReference type="InterPro" id="IPR000835">
    <property type="entry name" value="HTH_MarR-typ"/>
</dbReference>
<evidence type="ECO:0000259" key="2">
    <source>
        <dbReference type="PROSITE" id="PS50995"/>
    </source>
</evidence>
<dbReference type="InterPro" id="IPR036388">
    <property type="entry name" value="WH-like_DNA-bd_sf"/>
</dbReference>
<gene>
    <name evidence="3" type="ORF">EDM22_16340</name>
</gene>
<reference evidence="3 4" key="1">
    <citation type="submission" date="2018-10" db="EMBL/GenBank/DDBJ databases">
        <title>Isolation, diversity and antibacterial activity of antinobacteria from the wheat rhizosphere soil.</title>
        <authorList>
            <person name="Sun T."/>
        </authorList>
    </citation>
    <scope>NUCLEOTIDE SEQUENCE [LARGE SCALE GENOMIC DNA]</scope>
    <source>
        <strain evidence="3 4">SJ-23</strain>
    </source>
</reference>
<organism evidence="3 4">
    <name type="scientific">Agromyces tardus</name>
    <dbReference type="NCBI Taxonomy" id="2583849"/>
    <lineage>
        <taxon>Bacteria</taxon>
        <taxon>Bacillati</taxon>
        <taxon>Actinomycetota</taxon>
        <taxon>Actinomycetes</taxon>
        <taxon>Micrococcales</taxon>
        <taxon>Microbacteriaceae</taxon>
        <taxon>Agromyces</taxon>
    </lineage>
</organism>
<dbReference type="EMBL" id="RHHB01000050">
    <property type="protein sequence ID" value="RNB45306.1"/>
    <property type="molecule type" value="Genomic_DNA"/>
</dbReference>
<dbReference type="GO" id="GO:0006950">
    <property type="term" value="P:response to stress"/>
    <property type="evidence" value="ECO:0007669"/>
    <property type="project" value="TreeGrafter"/>
</dbReference>
<sequence length="152" mass="16895">MYSLYSGVVNDPLELDRQLCFALAATSREVVRLYKPALAPLGITHPQYLVMLALWERSPMHLREIADRLHVEPATLSPLIGRLESAGLVTRTRNAGDPRAVDIALTDEGAALRELATRVPEHVVARLGVPIERLERLRDELTELLAAAERVD</sequence>
<dbReference type="InterPro" id="IPR036390">
    <property type="entry name" value="WH_DNA-bd_sf"/>
</dbReference>
<dbReference type="AlphaFoldDB" id="A0A3M8A2J2"/>
<dbReference type="Gene3D" id="1.10.10.10">
    <property type="entry name" value="Winged helix-like DNA-binding domain superfamily/Winged helix DNA-binding domain"/>
    <property type="match status" value="1"/>
</dbReference>
<dbReference type="PANTHER" id="PTHR33164:SF5">
    <property type="entry name" value="ORGANIC HYDROPEROXIDE RESISTANCE TRANSCRIPTIONAL REGULATOR"/>
    <property type="match status" value="1"/>
</dbReference>
<dbReference type="GO" id="GO:0003700">
    <property type="term" value="F:DNA-binding transcription factor activity"/>
    <property type="evidence" value="ECO:0007669"/>
    <property type="project" value="InterPro"/>
</dbReference>